<dbReference type="GO" id="GO:0055085">
    <property type="term" value="P:transmembrane transport"/>
    <property type="evidence" value="ECO:0007669"/>
    <property type="project" value="TreeGrafter"/>
</dbReference>
<evidence type="ECO:0000313" key="4">
    <source>
        <dbReference type="Proteomes" id="UP000229081"/>
    </source>
</evidence>
<dbReference type="InterPro" id="IPR005618">
    <property type="entry name" value="OMPW"/>
</dbReference>
<comment type="similarity">
    <text evidence="1">Belongs to the OmpW/AlkL family.</text>
</comment>
<sequence length="219" mass="23023">MRTFLSVATAAAAMLSAAPAGAQTQAGDWLVRLRGIMVSPTEDSGPVSGIAGSEVGVGDSVMPEIDFTYLVTDHIGAELILATTKHGITGRGSIGALDQIADTWVLPPTLTLQYHFAPRSHVRPYVGAGVNYTIFYSADASRSLEGALGGETSVKLDESFGYALQAGVDVDVTRKFFVNADIKYIDMNTTAHLATGATRRSVDVDINPIVAGVGIGFRF</sequence>
<dbReference type="KEGG" id="sphc:CVN68_17605"/>
<dbReference type="OrthoDB" id="9807574at2"/>
<dbReference type="RefSeq" id="WP_100283353.1">
    <property type="nucleotide sequence ID" value="NZ_CP024923.1"/>
</dbReference>
<dbReference type="GO" id="GO:0019867">
    <property type="term" value="C:outer membrane"/>
    <property type="evidence" value="ECO:0007669"/>
    <property type="project" value="InterPro"/>
</dbReference>
<keyword evidence="2" id="KW-0732">Signal</keyword>
<evidence type="ECO:0000256" key="1">
    <source>
        <dbReference type="ARBA" id="ARBA00009330"/>
    </source>
</evidence>
<organism evidence="3 4">
    <name type="scientific">Sphingomonas psychrotolerans</name>
    <dbReference type="NCBI Taxonomy" id="1327635"/>
    <lineage>
        <taxon>Bacteria</taxon>
        <taxon>Pseudomonadati</taxon>
        <taxon>Pseudomonadota</taxon>
        <taxon>Alphaproteobacteria</taxon>
        <taxon>Sphingomonadales</taxon>
        <taxon>Sphingomonadaceae</taxon>
        <taxon>Sphingomonas</taxon>
    </lineage>
</organism>
<evidence type="ECO:0000256" key="2">
    <source>
        <dbReference type="SAM" id="SignalP"/>
    </source>
</evidence>
<dbReference type="Gene3D" id="2.40.160.20">
    <property type="match status" value="1"/>
</dbReference>
<proteinExistence type="inferred from homology"/>
<dbReference type="InterPro" id="IPR011250">
    <property type="entry name" value="OMP/PagP_B-barrel"/>
</dbReference>
<feature type="chain" id="PRO_5014862262" description="OmpW family protein" evidence="2">
    <location>
        <begin position="23"/>
        <end position="219"/>
    </location>
</feature>
<dbReference type="PANTHER" id="PTHR36920">
    <property type="match status" value="1"/>
</dbReference>
<dbReference type="SUPFAM" id="SSF56925">
    <property type="entry name" value="OMPA-like"/>
    <property type="match status" value="1"/>
</dbReference>
<dbReference type="Proteomes" id="UP000229081">
    <property type="component" value="Chromosome"/>
</dbReference>
<reference evidence="3 4" key="1">
    <citation type="submission" date="2017-11" db="EMBL/GenBank/DDBJ databases">
        <title>Complete genome sequence of Sphingomonas sp. Strain Cra20, a psychrotolerant potential plant growth promoting rhizobacteria.</title>
        <authorList>
            <person name="Luo Y."/>
        </authorList>
    </citation>
    <scope>NUCLEOTIDE SEQUENCE [LARGE SCALE GENOMIC DNA]</scope>
    <source>
        <strain evidence="3 4">Cra20</strain>
    </source>
</reference>
<protein>
    <recommendedName>
        <fullName evidence="5">OmpW family protein</fullName>
    </recommendedName>
</protein>
<name>A0A2K8MKL9_9SPHN</name>
<dbReference type="EMBL" id="CP024923">
    <property type="protein sequence ID" value="ATY33554.1"/>
    <property type="molecule type" value="Genomic_DNA"/>
</dbReference>
<evidence type="ECO:0008006" key="5">
    <source>
        <dbReference type="Google" id="ProtNLM"/>
    </source>
</evidence>
<feature type="signal peptide" evidence="2">
    <location>
        <begin position="1"/>
        <end position="22"/>
    </location>
</feature>
<evidence type="ECO:0000313" key="3">
    <source>
        <dbReference type="EMBL" id="ATY33554.1"/>
    </source>
</evidence>
<accession>A0A2K8MKL9</accession>
<keyword evidence="4" id="KW-1185">Reference proteome</keyword>
<dbReference type="PANTHER" id="PTHR36920:SF1">
    <property type="entry name" value="OUTER MEMBRANE PROTEIN W"/>
    <property type="match status" value="1"/>
</dbReference>
<gene>
    <name evidence="3" type="ORF">CVN68_17605</name>
</gene>
<dbReference type="Pfam" id="PF03922">
    <property type="entry name" value="OmpW"/>
    <property type="match status" value="1"/>
</dbReference>
<dbReference type="AlphaFoldDB" id="A0A2K8MKL9"/>